<feature type="compositionally biased region" description="Polar residues" evidence="5">
    <location>
        <begin position="824"/>
        <end position="833"/>
    </location>
</feature>
<feature type="region of interest" description="Disordered" evidence="5">
    <location>
        <begin position="138"/>
        <end position="263"/>
    </location>
</feature>
<evidence type="ECO:0000259" key="6">
    <source>
        <dbReference type="PROSITE" id="PS51011"/>
    </source>
</evidence>
<organism evidence="8 9">
    <name type="scientific">Elsinoe batatas</name>
    <dbReference type="NCBI Taxonomy" id="2601811"/>
    <lineage>
        <taxon>Eukaryota</taxon>
        <taxon>Fungi</taxon>
        <taxon>Dikarya</taxon>
        <taxon>Ascomycota</taxon>
        <taxon>Pezizomycotina</taxon>
        <taxon>Dothideomycetes</taxon>
        <taxon>Dothideomycetidae</taxon>
        <taxon>Myriangiales</taxon>
        <taxon>Elsinoaceae</taxon>
        <taxon>Elsinoe</taxon>
    </lineage>
</organism>
<dbReference type="Pfam" id="PF01388">
    <property type="entry name" value="ARID"/>
    <property type="match status" value="1"/>
</dbReference>
<dbReference type="FunFam" id="1.10.150.60:FF:000021">
    <property type="entry name" value="Chromatin structure-remodeling complex subunit rsc9"/>
    <property type="match status" value="1"/>
</dbReference>
<dbReference type="SMART" id="SM00501">
    <property type="entry name" value="BRIGHT"/>
    <property type="match status" value="1"/>
</dbReference>
<dbReference type="AlphaFoldDB" id="A0A8K0L7H7"/>
<evidence type="ECO:0000256" key="4">
    <source>
        <dbReference type="ARBA" id="ARBA00023242"/>
    </source>
</evidence>
<sequence>MAPKGLKMGRFDRESSIEHTPEYDEFIKKLEDYHEKRGTTFEAEPKVGSRHLNLLTIYNRIIGEGGYDLVSDTKQRPLMWRKLAEEFIGKGPHIAAQAFQVKSAYYKNLAAFEISNHWKEDPPPREILEDLTAKGGNIRGRTLENFERRPNRETEKLANGEESDSGDESKSPNADDGNATGRSSRGLRHAPPQRVLFQPDMNSSRQSRSGTTQGASPSPGISNLNGLSHPNLYGTNTTLANYEPRPQPPLTLRPVVTPSNNPEHYAHKRKQLEDAAVPHFIKRFKGVLLPGTGFIGPNIYVRAQLALQSGIPDEERYALHHLVKMTYERGDKYRFDQFPGLAEALINKVLRLSGLFHNVQWNVNYTGAPSDGEDVLDGLFGTSNVISKLQANIALDLNDSVQNAEYFDELSRISEAALIIRNMVMLNENAHYVSKLPTMKDLASIVLTLDHPSLNEVQLYVLEIMEQVSVYSQMDCKDTLYQTLLKQIQSDDRGKIVTALRTTARIGMHLRENKRLEHVPRSVLQTVSAWLNLEDEEMRSACLDFLYQFSSVHDNVEILLKSVDTRTLITNLTRLLLFDAQESPFASRRQQQPADDPEMIPTLVPRLAPGLIEELLRYNEPERSSHWLRMCFEDDPTAEMTQIDLWKSYQGTFLKHNITHPHLIAGDFIKNVSNTFNGASAQVAGQNKYVIRGIKPRTTPVDYRGRELIRCQWHAQKKPDEEQTSSIFAYAQTLECGQFYPSGPSLLDHILQHHLDVPRKGPTPPGTDTAAKKSTLTLLDFDQKSGAPPGQCAWASCKYRVQDEFPNKSQWVFFARHIETHLPDQQLTKSQKSSNKDKSPESPHQWLSTGVEESLREPCGIPLGAALCLGNIARGLAKLPEAGGLTDELLKLVSGPAGIDEEGDIEPEDLETGEDDDGPTDAPLGKIDVNSSKAKLLRGVFGHVKERLFFVLGHNDVLKEYIGTVMRTVGRNGGW</sequence>
<keyword evidence="2" id="KW-0805">Transcription regulation</keyword>
<feature type="region of interest" description="Disordered" evidence="5">
    <location>
        <begin position="824"/>
        <end position="851"/>
    </location>
</feature>
<accession>A0A8K0L7H7</accession>
<dbReference type="Gene3D" id="1.10.150.60">
    <property type="entry name" value="ARID DNA-binding domain"/>
    <property type="match status" value="1"/>
</dbReference>
<dbReference type="GO" id="GO:0006355">
    <property type="term" value="P:regulation of DNA-templated transcription"/>
    <property type="evidence" value="ECO:0007669"/>
    <property type="project" value="InterPro"/>
</dbReference>
<feature type="domain" description="ARID" evidence="6">
    <location>
        <begin position="20"/>
        <end position="117"/>
    </location>
</feature>
<evidence type="ECO:0000259" key="7">
    <source>
        <dbReference type="PROSITE" id="PS51526"/>
    </source>
</evidence>
<name>A0A8K0L7H7_9PEZI</name>
<dbReference type="PROSITE" id="PS51011">
    <property type="entry name" value="ARID"/>
    <property type="match status" value="1"/>
</dbReference>
<dbReference type="PANTHER" id="PTHR22970:SF14">
    <property type="entry name" value="AT-RICH INTERACTIVE DOMAIN-CONTAINING PROTEIN 2"/>
    <property type="match status" value="1"/>
</dbReference>
<feature type="compositionally biased region" description="Polar residues" evidence="5">
    <location>
        <begin position="200"/>
        <end position="240"/>
    </location>
</feature>
<evidence type="ECO:0000256" key="2">
    <source>
        <dbReference type="ARBA" id="ARBA00023015"/>
    </source>
</evidence>
<keyword evidence="9" id="KW-1185">Reference proteome</keyword>
<dbReference type="PROSITE" id="PS51526">
    <property type="entry name" value="RFX_DBD"/>
    <property type="match status" value="1"/>
</dbReference>
<dbReference type="InterPro" id="IPR052406">
    <property type="entry name" value="Chromatin_Remodeling_Comp"/>
</dbReference>
<dbReference type="SMART" id="SM01014">
    <property type="entry name" value="ARID"/>
    <property type="match status" value="1"/>
</dbReference>
<keyword evidence="3" id="KW-0804">Transcription</keyword>
<evidence type="ECO:0000313" key="9">
    <source>
        <dbReference type="Proteomes" id="UP000809789"/>
    </source>
</evidence>
<gene>
    <name evidence="8" type="ORF">KVT40_000284</name>
</gene>
<proteinExistence type="predicted"/>
<protein>
    <recommendedName>
        <fullName evidence="10">Chromatin structure-remodeling complex subunit rsc9</fullName>
    </recommendedName>
</protein>
<dbReference type="OrthoDB" id="338531at2759"/>
<dbReference type="InterPro" id="IPR036431">
    <property type="entry name" value="ARID_dom_sf"/>
</dbReference>
<dbReference type="InterPro" id="IPR003150">
    <property type="entry name" value="DNA-bd_RFX"/>
</dbReference>
<feature type="region of interest" description="Disordered" evidence="5">
    <location>
        <begin position="896"/>
        <end position="918"/>
    </location>
</feature>
<dbReference type="SUPFAM" id="SSF46774">
    <property type="entry name" value="ARID-like"/>
    <property type="match status" value="1"/>
</dbReference>
<evidence type="ECO:0008006" key="10">
    <source>
        <dbReference type="Google" id="ProtNLM"/>
    </source>
</evidence>
<dbReference type="SUPFAM" id="SSF48371">
    <property type="entry name" value="ARM repeat"/>
    <property type="match status" value="1"/>
</dbReference>
<reference evidence="8" key="1">
    <citation type="submission" date="2021-07" db="EMBL/GenBank/DDBJ databases">
        <title>Elsinoe batatas strain:CRI-CJ2 Genome sequencing and assembly.</title>
        <authorList>
            <person name="Huang L."/>
        </authorList>
    </citation>
    <scope>NUCLEOTIDE SEQUENCE</scope>
    <source>
        <strain evidence="8">CRI-CJ2</strain>
    </source>
</reference>
<comment type="caution">
    <text evidence="8">The sequence shown here is derived from an EMBL/GenBank/DDBJ whole genome shotgun (WGS) entry which is preliminary data.</text>
</comment>
<dbReference type="GO" id="GO:0003677">
    <property type="term" value="F:DNA binding"/>
    <property type="evidence" value="ECO:0007669"/>
    <property type="project" value="InterPro"/>
</dbReference>
<dbReference type="EMBL" id="JAESVG020000001">
    <property type="protein sequence ID" value="KAG8631144.1"/>
    <property type="molecule type" value="Genomic_DNA"/>
</dbReference>
<feature type="compositionally biased region" description="Acidic residues" evidence="5">
    <location>
        <begin position="899"/>
        <end position="918"/>
    </location>
</feature>
<evidence type="ECO:0000313" key="8">
    <source>
        <dbReference type="EMBL" id="KAG8631144.1"/>
    </source>
</evidence>
<dbReference type="PANTHER" id="PTHR22970">
    <property type="entry name" value="AT-RICH INTERACTIVE DOMAIN-CONTAINING PROTEIN 2"/>
    <property type="match status" value="1"/>
</dbReference>
<dbReference type="InterPro" id="IPR001606">
    <property type="entry name" value="ARID_dom"/>
</dbReference>
<feature type="domain" description="RFX-type winged-helix" evidence="7">
    <location>
        <begin position="624"/>
        <end position="698"/>
    </location>
</feature>
<dbReference type="InterPro" id="IPR016024">
    <property type="entry name" value="ARM-type_fold"/>
</dbReference>
<keyword evidence="4" id="KW-0539">Nucleus</keyword>
<evidence type="ECO:0000256" key="1">
    <source>
        <dbReference type="ARBA" id="ARBA00022853"/>
    </source>
</evidence>
<dbReference type="GO" id="GO:0016586">
    <property type="term" value="C:RSC-type complex"/>
    <property type="evidence" value="ECO:0007669"/>
    <property type="project" value="TreeGrafter"/>
</dbReference>
<keyword evidence="1" id="KW-0156">Chromatin regulator</keyword>
<evidence type="ECO:0000256" key="3">
    <source>
        <dbReference type="ARBA" id="ARBA00023163"/>
    </source>
</evidence>
<dbReference type="Proteomes" id="UP000809789">
    <property type="component" value="Unassembled WGS sequence"/>
</dbReference>
<dbReference type="GO" id="GO:0006325">
    <property type="term" value="P:chromatin organization"/>
    <property type="evidence" value="ECO:0007669"/>
    <property type="project" value="UniProtKB-KW"/>
</dbReference>
<evidence type="ECO:0000256" key="5">
    <source>
        <dbReference type="SAM" id="MobiDB-lite"/>
    </source>
</evidence>
<feature type="compositionally biased region" description="Basic and acidic residues" evidence="5">
    <location>
        <begin position="141"/>
        <end position="159"/>
    </location>
</feature>